<name>A0AAW4U4A7_9FIRM</name>
<gene>
    <name evidence="1" type="ORF">LIY65_11710</name>
</gene>
<evidence type="ECO:0008006" key="3">
    <source>
        <dbReference type="Google" id="ProtNLM"/>
    </source>
</evidence>
<organism evidence="1 2">
    <name type="scientific">Megamonas funiformis</name>
    <dbReference type="NCBI Taxonomy" id="437897"/>
    <lineage>
        <taxon>Bacteria</taxon>
        <taxon>Bacillati</taxon>
        <taxon>Bacillota</taxon>
        <taxon>Negativicutes</taxon>
        <taxon>Selenomonadales</taxon>
        <taxon>Selenomonadaceae</taxon>
        <taxon>Megamonas</taxon>
    </lineage>
</organism>
<accession>A0AAW4U4A7</accession>
<dbReference type="AlphaFoldDB" id="A0AAW4U4A7"/>
<comment type="caution">
    <text evidence="1">The sequence shown here is derived from an EMBL/GenBank/DDBJ whole genome shotgun (WGS) entry which is preliminary data.</text>
</comment>
<protein>
    <recommendedName>
        <fullName evidence="3">Head fiber protein</fullName>
    </recommendedName>
</protein>
<dbReference type="RefSeq" id="WP_227153376.1">
    <property type="nucleotide sequence ID" value="NZ_JAJCGD010000049.1"/>
</dbReference>
<proteinExistence type="predicted"/>
<dbReference type="EMBL" id="JAJCGD010000049">
    <property type="protein sequence ID" value="MCB6829355.1"/>
    <property type="molecule type" value="Genomic_DNA"/>
</dbReference>
<sequence>MYTKTNWVDNETPVNAENMNKIETALETHDTALEGKLEKPKADGTQGQILSLGADGKLTYIDKPADGTPGDKGDKGDDGIAAEITSVTATVDANTGTPEVTVTPGGTAQARTFAFAFKNLKGEKGDKGDAGNPGTNGTDGTAATITEATATIDANTGTPEVTVTLGGTEQARTFAFAFKNLKGAKGDSGLTKQVAIADAAGGDEKDKINAILAALRSAGVIATE</sequence>
<dbReference type="Proteomes" id="UP001198190">
    <property type="component" value="Unassembled WGS sequence"/>
</dbReference>
<evidence type="ECO:0000313" key="1">
    <source>
        <dbReference type="EMBL" id="MCB6829355.1"/>
    </source>
</evidence>
<evidence type="ECO:0000313" key="2">
    <source>
        <dbReference type="Proteomes" id="UP001198190"/>
    </source>
</evidence>
<reference evidence="1" key="1">
    <citation type="submission" date="2021-10" db="EMBL/GenBank/DDBJ databases">
        <title>Collection of gut derived symbiotic bacterial strains cultured from healthy donors.</title>
        <authorList>
            <person name="Lin H."/>
            <person name="Littmann E."/>
            <person name="Claire K."/>
            <person name="Pamer E."/>
        </authorList>
    </citation>
    <scope>NUCLEOTIDE SEQUENCE</scope>
    <source>
        <strain evidence="1">MSK.7.16</strain>
    </source>
</reference>